<name>A0A7I8CYJ7_9FIRM</name>
<evidence type="ECO:0000313" key="2">
    <source>
        <dbReference type="EMBL" id="BCI59548.1"/>
    </source>
</evidence>
<dbReference type="AlphaFoldDB" id="A0A7I8CYJ7"/>
<evidence type="ECO:0000256" key="1">
    <source>
        <dbReference type="SAM" id="MobiDB-lite"/>
    </source>
</evidence>
<dbReference type="Proteomes" id="UP000593890">
    <property type="component" value="Chromosome"/>
</dbReference>
<keyword evidence="3" id="KW-1185">Reference proteome</keyword>
<dbReference type="RefSeq" id="WP_090264075.1">
    <property type="nucleotide sequence ID" value="NZ_AP023321.1"/>
</dbReference>
<reference evidence="3" key="1">
    <citation type="submission" date="2020-07" db="EMBL/GenBank/DDBJ databases">
        <title>Complete genome sequencing of Clostridia bacterium strain 12CBH8.</title>
        <authorList>
            <person name="Sakamoto M."/>
            <person name="Murakami T."/>
            <person name="Mori H."/>
        </authorList>
    </citation>
    <scope>NUCLEOTIDE SEQUENCE [LARGE SCALE GENOMIC DNA]</scope>
    <source>
        <strain evidence="3">12CBH8</strain>
    </source>
</reference>
<gene>
    <name evidence="2" type="ORF">C12CBH8_01870</name>
</gene>
<proteinExistence type="predicted"/>
<evidence type="ECO:0000313" key="3">
    <source>
        <dbReference type="Proteomes" id="UP000593890"/>
    </source>
</evidence>
<accession>A0A7I8CYJ7</accession>
<dbReference type="EMBL" id="AP023321">
    <property type="protein sequence ID" value="BCI59548.1"/>
    <property type="molecule type" value="Genomic_DNA"/>
</dbReference>
<sequence>MPDDNDIRIAGDHPSRERPEENILDHTAQELEREKRNGNLERARQLGALVAGEMWASDSESLFGADAAEGGQGLFERRLLYAFAASTGLERYTPNQLCARTALSSFYDVLKKEAPDLYDQLENSFAFSFYYLDLRRGQRVPADIGKSFAMLCNREDDPVYARLGEALYLRFLDVIEAQAKSLHFVVEPGGDQ</sequence>
<feature type="region of interest" description="Disordered" evidence="1">
    <location>
        <begin position="1"/>
        <end position="24"/>
    </location>
</feature>
<dbReference type="KEGG" id="sman:C12CBH8_01870"/>
<organism evidence="2 3">
    <name type="scientific">Solibaculum mannosilyticum</name>
    <dbReference type="NCBI Taxonomy" id="2780922"/>
    <lineage>
        <taxon>Bacteria</taxon>
        <taxon>Bacillati</taxon>
        <taxon>Bacillota</taxon>
        <taxon>Clostridia</taxon>
        <taxon>Eubacteriales</taxon>
        <taxon>Oscillospiraceae</taxon>
        <taxon>Solibaculum</taxon>
    </lineage>
</organism>
<protein>
    <submittedName>
        <fullName evidence="2">Uncharacterized protein</fullName>
    </submittedName>
</protein>